<sequence length="187" mass="20388">MMMIKYICSKPTGGGPAPLILNPVGKWVKALIMLHILLFFAASITFVFPSVGDLFCPDLLLNVNYCAACSVVAFAMTIYFSLLYCQSWGTEREWASASLITMALAIADMLAAGWGIVLLVESSASMTDQDSETEMNYACSDWKAYLFYYATATLISIHVIIALSCAVVSIILAQGVGTQLEEIRRIV</sequence>
<name>A0A086KQR6_TOXGO</name>
<feature type="transmembrane region" description="Helical" evidence="1">
    <location>
        <begin position="62"/>
        <end position="85"/>
    </location>
</feature>
<keyword evidence="1" id="KW-0472">Membrane</keyword>
<dbReference type="Proteomes" id="UP000028837">
    <property type="component" value="Unassembled WGS sequence"/>
</dbReference>
<dbReference type="AlphaFoldDB" id="A0A086KQR6"/>
<accession>A0A086KQR6</accession>
<evidence type="ECO:0000256" key="1">
    <source>
        <dbReference type="SAM" id="Phobius"/>
    </source>
</evidence>
<feature type="transmembrane region" description="Helical" evidence="1">
    <location>
        <begin position="146"/>
        <end position="173"/>
    </location>
</feature>
<protein>
    <submittedName>
        <fullName evidence="2">Putative membrane protein</fullName>
    </submittedName>
</protein>
<keyword evidence="1" id="KW-1133">Transmembrane helix</keyword>
<evidence type="ECO:0000313" key="2">
    <source>
        <dbReference type="EMBL" id="KFG46734.1"/>
    </source>
</evidence>
<feature type="transmembrane region" description="Helical" evidence="1">
    <location>
        <begin position="30"/>
        <end position="50"/>
    </location>
</feature>
<reference evidence="2 3" key="1">
    <citation type="submission" date="2014-02" db="EMBL/GenBank/DDBJ databases">
        <authorList>
            <person name="Sibley D."/>
            <person name="Venepally P."/>
            <person name="Karamycheva S."/>
            <person name="Hadjithomas M."/>
            <person name="Khan A."/>
            <person name="Brunk B."/>
            <person name="Roos D."/>
            <person name="Caler E."/>
            <person name="Lorenzi H."/>
        </authorList>
    </citation>
    <scope>NUCLEOTIDE SEQUENCE [LARGE SCALE GENOMIC DNA]</scope>
    <source>
        <strain evidence="2 3">GAB2-2007-GAL-DOM2</strain>
    </source>
</reference>
<organism evidence="2 3">
    <name type="scientific">Toxoplasma gondii GAB2-2007-GAL-DOM2</name>
    <dbReference type="NCBI Taxonomy" id="1130820"/>
    <lineage>
        <taxon>Eukaryota</taxon>
        <taxon>Sar</taxon>
        <taxon>Alveolata</taxon>
        <taxon>Apicomplexa</taxon>
        <taxon>Conoidasida</taxon>
        <taxon>Coccidia</taxon>
        <taxon>Eucoccidiorida</taxon>
        <taxon>Eimeriorina</taxon>
        <taxon>Sarcocystidae</taxon>
        <taxon>Toxoplasma</taxon>
    </lineage>
</organism>
<dbReference type="EMBL" id="AHZU02000252">
    <property type="protein sequence ID" value="KFG46734.1"/>
    <property type="molecule type" value="Genomic_DNA"/>
</dbReference>
<dbReference type="OrthoDB" id="365936at2759"/>
<evidence type="ECO:0000313" key="3">
    <source>
        <dbReference type="Proteomes" id="UP000028837"/>
    </source>
</evidence>
<dbReference type="VEuPathDB" id="ToxoDB:TGDOM2_247630"/>
<feature type="transmembrane region" description="Helical" evidence="1">
    <location>
        <begin position="97"/>
        <end position="120"/>
    </location>
</feature>
<comment type="caution">
    <text evidence="2">The sequence shown here is derived from an EMBL/GenBank/DDBJ whole genome shotgun (WGS) entry which is preliminary data.</text>
</comment>
<proteinExistence type="predicted"/>
<keyword evidence="1" id="KW-0812">Transmembrane</keyword>
<gene>
    <name evidence="2" type="ORF">TGDOM2_247630</name>
</gene>